<dbReference type="CDD" id="cd01335">
    <property type="entry name" value="Radical_SAM"/>
    <property type="match status" value="1"/>
</dbReference>
<dbReference type="GO" id="GO:0046872">
    <property type="term" value="F:metal ion binding"/>
    <property type="evidence" value="ECO:0007669"/>
    <property type="project" value="UniProtKB-KW"/>
</dbReference>
<dbReference type="PROSITE" id="PS51918">
    <property type="entry name" value="RADICAL_SAM"/>
    <property type="match status" value="1"/>
</dbReference>
<feature type="domain" description="Radical SAM core" evidence="7">
    <location>
        <begin position="82"/>
        <end position="263"/>
    </location>
</feature>
<evidence type="ECO:0000256" key="4">
    <source>
        <dbReference type="ARBA" id="ARBA00022723"/>
    </source>
</evidence>
<evidence type="ECO:0000259" key="7">
    <source>
        <dbReference type="PROSITE" id="PS51918"/>
    </source>
</evidence>
<dbReference type="GO" id="GO:0016491">
    <property type="term" value="F:oxidoreductase activity"/>
    <property type="evidence" value="ECO:0007669"/>
    <property type="project" value="InterPro"/>
</dbReference>
<evidence type="ECO:0000256" key="6">
    <source>
        <dbReference type="ARBA" id="ARBA00023014"/>
    </source>
</evidence>
<dbReference type="InterPro" id="IPR007197">
    <property type="entry name" value="rSAM"/>
</dbReference>
<dbReference type="SFLD" id="SFLDS00029">
    <property type="entry name" value="Radical_SAM"/>
    <property type="match status" value="1"/>
</dbReference>
<keyword evidence="8" id="KW-0614">Plasmid</keyword>
<comment type="cofactor">
    <cofactor evidence="1">
        <name>[4Fe-4S] cluster</name>
        <dbReference type="ChEBI" id="CHEBI:49883"/>
    </cofactor>
</comment>
<evidence type="ECO:0000313" key="8">
    <source>
        <dbReference type="EMBL" id="QCO00115.1"/>
    </source>
</evidence>
<dbReference type="PANTHER" id="PTHR43273:SF8">
    <property type="entry name" value="RADICAL SAM DOMAIN PROTEIN"/>
    <property type="match status" value="1"/>
</dbReference>
<dbReference type="Gene3D" id="3.20.20.70">
    <property type="entry name" value="Aldolase class I"/>
    <property type="match status" value="1"/>
</dbReference>
<keyword evidence="4" id="KW-0479">Metal-binding</keyword>
<dbReference type="InterPro" id="IPR013785">
    <property type="entry name" value="Aldolase_TIM"/>
</dbReference>
<dbReference type="EMBL" id="CP032326">
    <property type="protein sequence ID" value="QCO00115.1"/>
    <property type="molecule type" value="Genomic_DNA"/>
</dbReference>
<evidence type="ECO:0000256" key="3">
    <source>
        <dbReference type="ARBA" id="ARBA00022691"/>
    </source>
</evidence>
<keyword evidence="2" id="KW-0004">4Fe-4S</keyword>
<keyword evidence="3" id="KW-0949">S-adenosyl-L-methionine</keyword>
<evidence type="ECO:0000256" key="2">
    <source>
        <dbReference type="ARBA" id="ARBA00022485"/>
    </source>
</evidence>
<sequence>MGAAAPMGPCIAHCRAAADMRQRPLSASAHAFASALGRHVLVVDRSRIYDLEAGAVPEAADLALLVDGLLAEAPPAIDGTPLDPPPLQSLSLNVAQACNMSCGYCYADAGRFGGRAAMMRPDVARASVDRLIAEAAPGADLLLGFMGGEPFLNRRLIHEVVPYAADAARRTGRRMRFSLTTNATLIEADDAALLARFPFCVAVSLDGPPRVNDCQRRLLRGGSAYGAVLRSLDLFAKHGRPRHLSVRVTVTPDSGALVPILDH</sequence>
<name>A0A4D8PRZ6_9PROT</name>
<dbReference type="SUPFAM" id="SSF102114">
    <property type="entry name" value="Radical SAM enzymes"/>
    <property type="match status" value="1"/>
</dbReference>
<dbReference type="Pfam" id="PF04055">
    <property type="entry name" value="Radical_SAM"/>
    <property type="match status" value="1"/>
</dbReference>
<keyword evidence="6" id="KW-0411">Iron-sulfur</keyword>
<dbReference type="InterPro" id="IPR000385">
    <property type="entry name" value="MoaA_NifB_PqqE_Fe-S-bd_CS"/>
</dbReference>
<gene>
    <name evidence="8" type="ORF">D3093_33200</name>
</gene>
<dbReference type="Proteomes" id="UP000298595">
    <property type="component" value="Plasmid p5"/>
</dbReference>
<dbReference type="InterPro" id="IPR023867">
    <property type="entry name" value="Sulphatase_maturase_rSAM"/>
</dbReference>
<reference evidence="8 9" key="1">
    <citation type="submission" date="2018-09" db="EMBL/GenBank/DDBJ databases">
        <title>Whole genome based analysis of evolution and adaptive divergence in Indian and Brazilian strains of Azospirillum brasilense.</title>
        <authorList>
            <person name="Singh C."/>
            <person name="Tripathi A.K."/>
        </authorList>
    </citation>
    <scope>NUCLEOTIDE SEQUENCE [LARGE SCALE GENOMIC DNA]</scope>
    <source>
        <strain evidence="8 9">MTCC4035</strain>
        <plasmid evidence="8 9">p5</plasmid>
    </source>
</reference>
<accession>A0A4D8PRZ6</accession>
<dbReference type="KEGG" id="aare:D3093_33200"/>
<dbReference type="GO" id="GO:0051539">
    <property type="term" value="F:4 iron, 4 sulfur cluster binding"/>
    <property type="evidence" value="ECO:0007669"/>
    <property type="project" value="UniProtKB-KW"/>
</dbReference>
<evidence type="ECO:0000256" key="5">
    <source>
        <dbReference type="ARBA" id="ARBA00023004"/>
    </source>
</evidence>
<organism evidence="8 9">
    <name type="scientific">Azospirillum argentinense</name>
    <dbReference type="NCBI Taxonomy" id="2970906"/>
    <lineage>
        <taxon>Bacteria</taxon>
        <taxon>Pseudomonadati</taxon>
        <taxon>Pseudomonadota</taxon>
        <taxon>Alphaproteobacteria</taxon>
        <taxon>Rhodospirillales</taxon>
        <taxon>Azospirillaceae</taxon>
        <taxon>Azospirillum</taxon>
    </lineage>
</organism>
<evidence type="ECO:0000313" key="9">
    <source>
        <dbReference type="Proteomes" id="UP000298595"/>
    </source>
</evidence>
<dbReference type="InterPro" id="IPR058240">
    <property type="entry name" value="rSAM_sf"/>
</dbReference>
<protein>
    <submittedName>
        <fullName evidence="8">Radical SAM protein</fullName>
    </submittedName>
</protein>
<dbReference type="SFLD" id="SFLDG01067">
    <property type="entry name" value="SPASM/twitch_domain_containing"/>
    <property type="match status" value="1"/>
</dbReference>
<proteinExistence type="predicted"/>
<geneLocation type="plasmid" evidence="8 9">
    <name>p5</name>
</geneLocation>
<dbReference type="PROSITE" id="PS01305">
    <property type="entry name" value="MOAA_NIFB_PQQE"/>
    <property type="match status" value="1"/>
</dbReference>
<evidence type="ECO:0000256" key="1">
    <source>
        <dbReference type="ARBA" id="ARBA00001966"/>
    </source>
</evidence>
<dbReference type="AlphaFoldDB" id="A0A4D8PRZ6"/>
<keyword evidence="5" id="KW-0408">Iron</keyword>
<dbReference type="PANTHER" id="PTHR43273">
    <property type="entry name" value="ANAEROBIC SULFATASE-MATURATING ENZYME HOMOLOG ASLB-RELATED"/>
    <property type="match status" value="1"/>
</dbReference>